<keyword evidence="1" id="KW-0472">Membrane</keyword>
<protein>
    <submittedName>
        <fullName evidence="2">Uncharacterized protein</fullName>
    </submittedName>
</protein>
<keyword evidence="3" id="KW-1185">Reference proteome</keyword>
<feature type="transmembrane region" description="Helical" evidence="1">
    <location>
        <begin position="7"/>
        <end position="28"/>
    </location>
</feature>
<dbReference type="AlphaFoldDB" id="Q0REH3"/>
<proteinExistence type="predicted"/>
<keyword evidence="1" id="KW-1133">Transmembrane helix</keyword>
<dbReference type="HOGENOM" id="CLU_2806207_0_0_11"/>
<feature type="transmembrane region" description="Helical" evidence="1">
    <location>
        <begin position="34"/>
        <end position="59"/>
    </location>
</feature>
<reference evidence="2 3" key="1">
    <citation type="journal article" date="2007" name="Genome Res.">
        <title>Genome characteristics of facultatively symbiotic Frankia sp. strains reflect host range and host plant biogeography.</title>
        <authorList>
            <person name="Normand P."/>
            <person name="Lapierre P."/>
            <person name="Tisa L.S."/>
            <person name="Gogarten J.P."/>
            <person name="Alloisio N."/>
            <person name="Bagnarol E."/>
            <person name="Bassi C.A."/>
            <person name="Berry A.M."/>
            <person name="Bickhart D.M."/>
            <person name="Choisne N."/>
            <person name="Couloux A."/>
            <person name="Cournoyer B."/>
            <person name="Cruveiller S."/>
            <person name="Daubin V."/>
            <person name="Demange N."/>
            <person name="Francino M.P."/>
            <person name="Goltsman E."/>
            <person name="Huang Y."/>
            <person name="Kopp O.R."/>
            <person name="Labarre L."/>
            <person name="Lapidus A."/>
            <person name="Lavire C."/>
            <person name="Marechal J."/>
            <person name="Martinez M."/>
            <person name="Mastronunzio J.E."/>
            <person name="Mullin B.C."/>
            <person name="Niemann J."/>
            <person name="Pujic P."/>
            <person name="Rawnsley T."/>
            <person name="Rouy Z."/>
            <person name="Schenowitz C."/>
            <person name="Sellstedt A."/>
            <person name="Tavares F."/>
            <person name="Tomkins J.P."/>
            <person name="Vallenet D."/>
            <person name="Valverde C."/>
            <person name="Wall L.G."/>
            <person name="Wang Y."/>
            <person name="Medigue C."/>
            <person name="Benson D.R."/>
        </authorList>
    </citation>
    <scope>NUCLEOTIDE SEQUENCE [LARGE SCALE GENOMIC DNA]</scope>
    <source>
        <strain evidence="3">DSM 45986 / CECT 9034 / ACN14a</strain>
    </source>
</reference>
<dbReference type="Proteomes" id="UP000000657">
    <property type="component" value="Chromosome"/>
</dbReference>
<evidence type="ECO:0000313" key="3">
    <source>
        <dbReference type="Proteomes" id="UP000000657"/>
    </source>
</evidence>
<evidence type="ECO:0000313" key="2">
    <source>
        <dbReference type="EMBL" id="CAJ64137.1"/>
    </source>
</evidence>
<dbReference type="EMBL" id="CT573213">
    <property type="protein sequence ID" value="CAJ64137.1"/>
    <property type="molecule type" value="Genomic_DNA"/>
</dbReference>
<name>Q0REH3_FRAAA</name>
<dbReference type="KEGG" id="fal:FRAAL5504"/>
<keyword evidence="1" id="KW-0812">Transmembrane</keyword>
<evidence type="ECO:0000256" key="1">
    <source>
        <dbReference type="SAM" id="Phobius"/>
    </source>
</evidence>
<organism evidence="2 3">
    <name type="scientific">Frankia alni (strain DSM 45986 / CECT 9034 / ACN14a)</name>
    <dbReference type="NCBI Taxonomy" id="326424"/>
    <lineage>
        <taxon>Bacteria</taxon>
        <taxon>Bacillati</taxon>
        <taxon>Actinomycetota</taxon>
        <taxon>Actinomycetes</taxon>
        <taxon>Frankiales</taxon>
        <taxon>Frankiaceae</taxon>
        <taxon>Frankia</taxon>
    </lineage>
</organism>
<accession>Q0REH3</accession>
<sequence>MDGAAAAYGLVAGVLSFGAGSLVGLLLGDLVDRIAQLAVMVGVTFALVIVAAWYADAIVARMRASRR</sequence>
<gene>
    <name evidence="2" type="ordered locus">FRAAL5504</name>
</gene>